<keyword evidence="1" id="KW-0472">Membrane</keyword>
<dbReference type="AlphaFoldDB" id="A2EZ59"/>
<proteinExistence type="predicted"/>
<keyword evidence="1" id="KW-1133">Transmembrane helix</keyword>
<reference evidence="2" key="2">
    <citation type="journal article" date="2007" name="Science">
        <title>Draft genome sequence of the sexually transmitted pathogen Trichomonas vaginalis.</title>
        <authorList>
            <person name="Carlton J.M."/>
            <person name="Hirt R.P."/>
            <person name="Silva J.C."/>
            <person name="Delcher A.L."/>
            <person name="Schatz M."/>
            <person name="Zhao Q."/>
            <person name="Wortman J.R."/>
            <person name="Bidwell S.L."/>
            <person name="Alsmark U.C.M."/>
            <person name="Besteiro S."/>
            <person name="Sicheritz-Ponten T."/>
            <person name="Noel C.J."/>
            <person name="Dacks J.B."/>
            <person name="Foster P.G."/>
            <person name="Simillion C."/>
            <person name="Van de Peer Y."/>
            <person name="Miranda-Saavedra D."/>
            <person name="Barton G.J."/>
            <person name="Westrop G.D."/>
            <person name="Mueller S."/>
            <person name="Dessi D."/>
            <person name="Fiori P.L."/>
            <person name="Ren Q."/>
            <person name="Paulsen I."/>
            <person name="Zhang H."/>
            <person name="Bastida-Corcuera F.D."/>
            <person name="Simoes-Barbosa A."/>
            <person name="Brown M.T."/>
            <person name="Hayes R.D."/>
            <person name="Mukherjee M."/>
            <person name="Okumura C.Y."/>
            <person name="Schneider R."/>
            <person name="Smith A.J."/>
            <person name="Vanacova S."/>
            <person name="Villalvazo M."/>
            <person name="Haas B.J."/>
            <person name="Pertea M."/>
            <person name="Feldblyum T.V."/>
            <person name="Utterback T.R."/>
            <person name="Shu C.L."/>
            <person name="Osoegawa K."/>
            <person name="de Jong P.J."/>
            <person name="Hrdy I."/>
            <person name="Horvathova L."/>
            <person name="Zubacova Z."/>
            <person name="Dolezal P."/>
            <person name="Malik S.B."/>
            <person name="Logsdon J.M. Jr."/>
            <person name="Henze K."/>
            <person name="Gupta A."/>
            <person name="Wang C.C."/>
            <person name="Dunne R.L."/>
            <person name="Upcroft J.A."/>
            <person name="Upcroft P."/>
            <person name="White O."/>
            <person name="Salzberg S.L."/>
            <person name="Tang P."/>
            <person name="Chiu C.-H."/>
            <person name="Lee Y.-S."/>
            <person name="Embley T.M."/>
            <person name="Coombs G.H."/>
            <person name="Mottram J.C."/>
            <person name="Tachezy J."/>
            <person name="Fraser-Liggett C.M."/>
            <person name="Johnson P.J."/>
        </authorList>
    </citation>
    <scope>NUCLEOTIDE SEQUENCE [LARGE SCALE GENOMIC DNA]</scope>
    <source>
        <strain evidence="2">G3</strain>
    </source>
</reference>
<feature type="transmembrane region" description="Helical" evidence="1">
    <location>
        <begin position="336"/>
        <end position="363"/>
    </location>
</feature>
<evidence type="ECO:0000313" key="3">
    <source>
        <dbReference type="Proteomes" id="UP000001542"/>
    </source>
</evidence>
<dbReference type="RefSeq" id="XP_001330501.1">
    <property type="nucleotide sequence ID" value="XM_001330466.1"/>
</dbReference>
<keyword evidence="1" id="KW-0812">Transmembrane</keyword>
<protein>
    <submittedName>
        <fullName evidence="2">Uncharacterized protein</fullName>
    </submittedName>
</protein>
<dbReference type="VEuPathDB" id="TrichDB:TVAG_383500"/>
<feature type="transmembrane region" description="Helical" evidence="1">
    <location>
        <begin position="29"/>
        <end position="49"/>
    </location>
</feature>
<dbReference type="Proteomes" id="UP000001542">
    <property type="component" value="Unassembled WGS sequence"/>
</dbReference>
<feature type="transmembrane region" description="Helical" evidence="1">
    <location>
        <begin position="7"/>
        <end position="23"/>
    </location>
</feature>
<gene>
    <name evidence="2" type="ORF">TVAG_383500</name>
</gene>
<accession>A2EZ59</accession>
<keyword evidence="3" id="KW-1185">Reference proteome</keyword>
<name>A2EZ59_TRIV3</name>
<evidence type="ECO:0000256" key="1">
    <source>
        <dbReference type="SAM" id="Phobius"/>
    </source>
</evidence>
<dbReference type="KEGG" id="tva:4759878"/>
<evidence type="ECO:0000313" key="2">
    <source>
        <dbReference type="EMBL" id="EAY02047.1"/>
    </source>
</evidence>
<sequence length="453" mass="51519">MVLAGSVLGILLCIANLVIIFLKTPWNDYFFAGFTIVGTITFICTEFFLTARSRKELTLLDQVEDTQDITILKSKNNFKQILATGFQFAHPICLDLSIFKLAANEWKDALDMWSLFAKFCAIYPENSQTLQMIRASIASVKTKDKLVGVIIECTNYIIKTRETKYTPQLKTKISKLSKLFMKTRNRQRNIWDLVLQGNISDLSSIIKRTQESVYECEIEMSHLLMQYPSNRFIAKQNMIFLSDVKGDPIEAKNYSETLSKLQRGFTTSEDNIRSLGMIAFPNLPEISNTEQQVQKIKTTDDGLITDDIVIEETVNIEAIESISKQIDNHKIPAIQFIYFSTLLLWFFFIVLPFIAFLIAYQFFAKQLSQPVTFMEGIAQTRNVISMLSGYVNRFLFMQIDDPHMPGTKVGEALQLVEGMTLSHLGGSTVSSEVYCFKSSRIEHKDGSTSFIPA</sequence>
<dbReference type="InParanoid" id="A2EZ59"/>
<dbReference type="EMBL" id="DS113548">
    <property type="protein sequence ID" value="EAY02047.1"/>
    <property type="molecule type" value="Genomic_DNA"/>
</dbReference>
<organism evidence="2 3">
    <name type="scientific">Trichomonas vaginalis (strain ATCC PRA-98 / G3)</name>
    <dbReference type="NCBI Taxonomy" id="412133"/>
    <lineage>
        <taxon>Eukaryota</taxon>
        <taxon>Metamonada</taxon>
        <taxon>Parabasalia</taxon>
        <taxon>Trichomonadida</taxon>
        <taxon>Trichomonadidae</taxon>
        <taxon>Trichomonas</taxon>
    </lineage>
</organism>
<reference evidence="2" key="1">
    <citation type="submission" date="2006-10" db="EMBL/GenBank/DDBJ databases">
        <authorList>
            <person name="Amadeo P."/>
            <person name="Zhao Q."/>
            <person name="Wortman J."/>
            <person name="Fraser-Liggett C."/>
            <person name="Carlton J."/>
        </authorList>
    </citation>
    <scope>NUCLEOTIDE SEQUENCE</scope>
    <source>
        <strain evidence="2">G3</strain>
    </source>
</reference>
<dbReference type="VEuPathDB" id="TrichDB:TVAGG3_0459000"/>